<gene>
    <name evidence="3" type="ORF">T069G_01412</name>
</gene>
<organism evidence="3 4">
    <name type="scientific">Trichoderma breve</name>
    <dbReference type="NCBI Taxonomy" id="2034170"/>
    <lineage>
        <taxon>Eukaryota</taxon>
        <taxon>Fungi</taxon>
        <taxon>Dikarya</taxon>
        <taxon>Ascomycota</taxon>
        <taxon>Pezizomycotina</taxon>
        <taxon>Sordariomycetes</taxon>
        <taxon>Hypocreomycetidae</taxon>
        <taxon>Hypocreales</taxon>
        <taxon>Hypocreaceae</taxon>
        <taxon>Trichoderma</taxon>
    </lineage>
</organism>
<dbReference type="AlphaFoldDB" id="A0A9W9EDP5"/>
<evidence type="ECO:0000256" key="1">
    <source>
        <dbReference type="SAM" id="MobiDB-lite"/>
    </source>
</evidence>
<dbReference type="Pfam" id="PF09458">
    <property type="entry name" value="H_lectin"/>
    <property type="match status" value="1"/>
</dbReference>
<feature type="region of interest" description="Disordered" evidence="1">
    <location>
        <begin position="1"/>
        <end position="20"/>
    </location>
</feature>
<sequence>MPLGDQSPQQEDDYLTMSSDDTVQFTDIGSDAGNRGPRERIFAQPPVTINVFGAGAVTTGGSDMGHTAATITTSSTGITGSSDSVISRLESQIAVLSYKVEQLASQINSAQPQPGLQVDSGMWRRTEGVPALQRITFSKRFESAPRVIVGIFKADLDCNKNFRLNVYASAIDSEGFTIHADFWHDTILYECGVSWVAIGNGKG</sequence>
<dbReference type="RefSeq" id="XP_056033938.1">
    <property type="nucleotide sequence ID" value="XM_056168622.1"/>
</dbReference>
<reference evidence="3" key="1">
    <citation type="submission" date="2022-09" db="EMBL/GenBank/DDBJ databases">
        <title>Chromosome-level assembly of Trichoderma breve T069, a fungus used in development of biopesticide product.</title>
        <authorList>
            <person name="Lin R."/>
            <person name="Liu T."/>
        </authorList>
    </citation>
    <scope>NUCLEOTIDE SEQUENCE</scope>
    <source>
        <strain evidence="3">T069</strain>
    </source>
</reference>
<dbReference type="EMBL" id="JAOPEN010000001">
    <property type="protein sequence ID" value="KAJ4864882.1"/>
    <property type="molecule type" value="Genomic_DNA"/>
</dbReference>
<name>A0A9W9EDP5_9HYPO</name>
<protein>
    <submittedName>
        <fullName evidence="3">H-type lectin domain-containing protein</fullName>
    </submittedName>
</protein>
<comment type="caution">
    <text evidence="3">The sequence shown here is derived from an EMBL/GenBank/DDBJ whole genome shotgun (WGS) entry which is preliminary data.</text>
</comment>
<dbReference type="GO" id="GO:0030246">
    <property type="term" value="F:carbohydrate binding"/>
    <property type="evidence" value="ECO:0007669"/>
    <property type="project" value="InterPro"/>
</dbReference>
<accession>A0A9W9EDP5</accession>
<dbReference type="InterPro" id="IPR037221">
    <property type="entry name" value="H-type_lectin_dom_sf"/>
</dbReference>
<dbReference type="Gene3D" id="2.60.40.2080">
    <property type="match status" value="1"/>
</dbReference>
<proteinExistence type="predicted"/>
<evidence type="ECO:0000313" key="3">
    <source>
        <dbReference type="EMBL" id="KAJ4864882.1"/>
    </source>
</evidence>
<evidence type="ECO:0000313" key="4">
    <source>
        <dbReference type="Proteomes" id="UP001140511"/>
    </source>
</evidence>
<dbReference type="InterPro" id="IPR019019">
    <property type="entry name" value="H-type_lectin_domain"/>
</dbReference>
<dbReference type="GO" id="GO:0007155">
    <property type="term" value="P:cell adhesion"/>
    <property type="evidence" value="ECO:0007669"/>
    <property type="project" value="InterPro"/>
</dbReference>
<dbReference type="SUPFAM" id="SSF141086">
    <property type="entry name" value="Agglutinin HPA-like"/>
    <property type="match status" value="1"/>
</dbReference>
<keyword evidence="4" id="KW-1185">Reference proteome</keyword>
<evidence type="ECO:0000259" key="2">
    <source>
        <dbReference type="Pfam" id="PF09458"/>
    </source>
</evidence>
<dbReference type="GeneID" id="80863310"/>
<feature type="domain" description="H-type lectin" evidence="2">
    <location>
        <begin position="133"/>
        <end position="198"/>
    </location>
</feature>
<dbReference type="Proteomes" id="UP001140511">
    <property type="component" value="Unassembled WGS sequence"/>
</dbReference>